<keyword evidence="3 6" id="KW-0808">Transferase</keyword>
<evidence type="ECO:0000259" key="7">
    <source>
        <dbReference type="PROSITE" id="PS50126"/>
    </source>
</evidence>
<dbReference type="InterPro" id="IPR001247">
    <property type="entry name" value="ExoRNase_PH_dom1"/>
</dbReference>
<dbReference type="SUPFAM" id="SSF55666">
    <property type="entry name" value="Ribonuclease PH domain 2-like"/>
    <property type="match status" value="2"/>
</dbReference>
<dbReference type="GO" id="GO:0005829">
    <property type="term" value="C:cytosol"/>
    <property type="evidence" value="ECO:0007669"/>
    <property type="project" value="TreeGrafter"/>
</dbReference>
<dbReference type="SUPFAM" id="SSF46915">
    <property type="entry name" value="Polynucleotide phosphorylase/guanosine pentaphosphate synthase (PNPase/GPSI), domain 3"/>
    <property type="match status" value="1"/>
</dbReference>
<evidence type="ECO:0000256" key="5">
    <source>
        <dbReference type="ARBA" id="ARBA00022884"/>
    </source>
</evidence>
<dbReference type="InterPro" id="IPR036345">
    <property type="entry name" value="ExoRNase_PH_dom2_sf"/>
</dbReference>
<dbReference type="GO" id="GO:0004654">
    <property type="term" value="F:polyribonucleotide nucleotidyltransferase activity"/>
    <property type="evidence" value="ECO:0007669"/>
    <property type="project" value="UniProtKB-UniRule"/>
</dbReference>
<dbReference type="InterPro" id="IPR003029">
    <property type="entry name" value="S1_domain"/>
</dbReference>
<dbReference type="SMART" id="SM00316">
    <property type="entry name" value="S1"/>
    <property type="match status" value="1"/>
</dbReference>
<dbReference type="PROSITE" id="PS50126">
    <property type="entry name" value="S1"/>
    <property type="match status" value="1"/>
</dbReference>
<dbReference type="HAMAP" id="MF_01595">
    <property type="entry name" value="PNPase"/>
    <property type="match status" value="1"/>
</dbReference>
<dbReference type="Gene3D" id="2.40.50.140">
    <property type="entry name" value="Nucleic acid-binding proteins"/>
    <property type="match status" value="1"/>
</dbReference>
<dbReference type="Pfam" id="PF00575">
    <property type="entry name" value="S1"/>
    <property type="match status" value="1"/>
</dbReference>
<dbReference type="PANTHER" id="PTHR11252:SF0">
    <property type="entry name" value="POLYRIBONUCLEOTIDE NUCLEOTIDYLTRANSFERASE 1, MITOCHONDRIAL"/>
    <property type="match status" value="1"/>
</dbReference>
<dbReference type="SMART" id="SM00322">
    <property type="entry name" value="KH"/>
    <property type="match status" value="1"/>
</dbReference>
<keyword evidence="2 6" id="KW-0963">Cytoplasm</keyword>
<comment type="similarity">
    <text evidence="1 6">Belongs to the polyribonucleotide nucleotidyltransferase family.</text>
</comment>
<comment type="caution">
    <text evidence="8">The sequence shown here is derived from an EMBL/GenBank/DDBJ whole genome shotgun (WGS) entry which is preliminary data.</text>
</comment>
<keyword evidence="4 6" id="KW-0548">Nucleotidyltransferase</keyword>
<dbReference type="CDD" id="cd04472">
    <property type="entry name" value="S1_PNPase"/>
    <property type="match status" value="1"/>
</dbReference>
<dbReference type="CDD" id="cd11364">
    <property type="entry name" value="RNase_PH_PNPase_2"/>
    <property type="match status" value="1"/>
</dbReference>
<evidence type="ECO:0000313" key="9">
    <source>
        <dbReference type="Proteomes" id="UP000230214"/>
    </source>
</evidence>
<dbReference type="FunFam" id="3.30.230.70:FF:000001">
    <property type="entry name" value="Polyribonucleotide nucleotidyltransferase"/>
    <property type="match status" value="1"/>
</dbReference>
<evidence type="ECO:0000256" key="6">
    <source>
        <dbReference type="HAMAP-Rule" id="MF_01595"/>
    </source>
</evidence>
<dbReference type="AlphaFoldDB" id="A0A2H0RB44"/>
<feature type="binding site" evidence="6">
    <location>
        <position position="498"/>
    </location>
    <ligand>
        <name>Mg(2+)</name>
        <dbReference type="ChEBI" id="CHEBI:18420"/>
    </ligand>
</feature>
<proteinExistence type="inferred from homology"/>
<keyword evidence="6" id="KW-0479">Metal-binding</keyword>
<dbReference type="FunFam" id="3.30.1370.10:FF:000001">
    <property type="entry name" value="Polyribonucleotide nucleotidyltransferase"/>
    <property type="match status" value="1"/>
</dbReference>
<dbReference type="InterPro" id="IPR015848">
    <property type="entry name" value="PNPase_PH_RNA-bd_bac/org-type"/>
</dbReference>
<dbReference type="Pfam" id="PF03725">
    <property type="entry name" value="RNase_PH_C"/>
    <property type="match status" value="1"/>
</dbReference>
<dbReference type="NCBIfam" id="TIGR03591">
    <property type="entry name" value="polynuc_phos"/>
    <property type="match status" value="1"/>
</dbReference>
<reference evidence="8 9" key="1">
    <citation type="submission" date="2017-09" db="EMBL/GenBank/DDBJ databases">
        <title>Depth-based differentiation of microbial function through sediment-hosted aquifers and enrichment of novel symbionts in the deep terrestrial subsurface.</title>
        <authorList>
            <person name="Probst A.J."/>
            <person name="Ladd B."/>
            <person name="Jarett J.K."/>
            <person name="Geller-Mcgrath D.E."/>
            <person name="Sieber C.M."/>
            <person name="Emerson J.B."/>
            <person name="Anantharaman K."/>
            <person name="Thomas B.C."/>
            <person name="Malmstrom R."/>
            <person name="Stieglmeier M."/>
            <person name="Klingl A."/>
            <person name="Woyke T."/>
            <person name="Ryan C.M."/>
            <person name="Banfield J.F."/>
        </authorList>
    </citation>
    <scope>NUCLEOTIDE SEQUENCE [LARGE SCALE GENOMIC DNA]</scope>
    <source>
        <strain evidence="8">CG10_big_fil_rev_8_21_14_0_10_32_10</strain>
    </source>
</reference>
<dbReference type="EMBL" id="PCXU01000031">
    <property type="protein sequence ID" value="PIR43244.1"/>
    <property type="molecule type" value="Genomic_DNA"/>
</dbReference>
<keyword evidence="5 6" id="KW-0694">RNA-binding</keyword>
<evidence type="ECO:0000256" key="2">
    <source>
        <dbReference type="ARBA" id="ARBA00022490"/>
    </source>
</evidence>
<comment type="catalytic activity">
    <reaction evidence="6">
        <text>RNA(n+1) + phosphate = RNA(n) + a ribonucleoside 5'-diphosphate</text>
        <dbReference type="Rhea" id="RHEA:22096"/>
        <dbReference type="Rhea" id="RHEA-COMP:14527"/>
        <dbReference type="Rhea" id="RHEA-COMP:17342"/>
        <dbReference type="ChEBI" id="CHEBI:43474"/>
        <dbReference type="ChEBI" id="CHEBI:57930"/>
        <dbReference type="ChEBI" id="CHEBI:140395"/>
        <dbReference type="EC" id="2.7.7.8"/>
    </reaction>
</comment>
<dbReference type="Pfam" id="PF01138">
    <property type="entry name" value="RNase_PH"/>
    <property type="match status" value="2"/>
</dbReference>
<comment type="function">
    <text evidence="6">Involved in mRNA degradation. Catalyzes the phosphorolysis of single-stranded polyribonucleotides processively in the 3'- to 5'-direction.</text>
</comment>
<dbReference type="InterPro" id="IPR027408">
    <property type="entry name" value="PNPase/RNase_PH_dom_sf"/>
</dbReference>
<dbReference type="InterPro" id="IPR004087">
    <property type="entry name" value="KH_dom"/>
</dbReference>
<protein>
    <recommendedName>
        <fullName evidence="6">Polyribonucleotide nucleotidyltransferase</fullName>
        <ecNumber evidence="6">2.7.7.8</ecNumber>
    </recommendedName>
    <alternativeName>
        <fullName evidence="6">Polynucleotide phosphorylase</fullName>
        <shortName evidence="6">PNPase</shortName>
    </alternativeName>
</protein>
<dbReference type="PROSITE" id="PS50084">
    <property type="entry name" value="KH_TYPE_1"/>
    <property type="match status" value="1"/>
</dbReference>
<dbReference type="InterPro" id="IPR012162">
    <property type="entry name" value="PNPase"/>
</dbReference>
<evidence type="ECO:0000256" key="1">
    <source>
        <dbReference type="ARBA" id="ARBA00007404"/>
    </source>
</evidence>
<dbReference type="InterPro" id="IPR036612">
    <property type="entry name" value="KH_dom_type_1_sf"/>
</dbReference>
<evidence type="ECO:0000256" key="4">
    <source>
        <dbReference type="ARBA" id="ARBA00022695"/>
    </source>
</evidence>
<evidence type="ECO:0000256" key="3">
    <source>
        <dbReference type="ARBA" id="ARBA00022679"/>
    </source>
</evidence>
<dbReference type="Gene3D" id="3.30.230.70">
    <property type="entry name" value="GHMP Kinase, N-terminal domain"/>
    <property type="match status" value="2"/>
</dbReference>
<dbReference type="GO" id="GO:0000175">
    <property type="term" value="F:3'-5'-RNA exonuclease activity"/>
    <property type="evidence" value="ECO:0007669"/>
    <property type="project" value="TreeGrafter"/>
</dbReference>
<dbReference type="NCBIfam" id="NF008805">
    <property type="entry name" value="PRK11824.1"/>
    <property type="match status" value="1"/>
</dbReference>
<dbReference type="InterPro" id="IPR004088">
    <property type="entry name" value="KH_dom_type_1"/>
</dbReference>
<accession>A0A2H0RB44</accession>
<dbReference type="InterPro" id="IPR015847">
    <property type="entry name" value="ExoRNase_PH_dom2"/>
</dbReference>
<keyword evidence="6" id="KW-0460">Magnesium</keyword>
<dbReference type="GO" id="GO:0006396">
    <property type="term" value="P:RNA processing"/>
    <property type="evidence" value="ECO:0007669"/>
    <property type="project" value="InterPro"/>
</dbReference>
<dbReference type="Proteomes" id="UP000230214">
    <property type="component" value="Unassembled WGS sequence"/>
</dbReference>
<dbReference type="PANTHER" id="PTHR11252">
    <property type="entry name" value="POLYRIBONUCLEOTIDE NUCLEOTIDYLTRANSFERASE"/>
    <property type="match status" value="1"/>
</dbReference>
<dbReference type="Pfam" id="PF03726">
    <property type="entry name" value="PNPase"/>
    <property type="match status" value="1"/>
</dbReference>
<dbReference type="GO" id="GO:0000287">
    <property type="term" value="F:magnesium ion binding"/>
    <property type="evidence" value="ECO:0007669"/>
    <property type="project" value="UniProtKB-UniRule"/>
</dbReference>
<dbReference type="SUPFAM" id="SSF54211">
    <property type="entry name" value="Ribosomal protein S5 domain 2-like"/>
    <property type="match status" value="2"/>
</dbReference>
<dbReference type="InterPro" id="IPR012340">
    <property type="entry name" value="NA-bd_OB-fold"/>
</dbReference>
<comment type="subcellular location">
    <subcellularLocation>
        <location evidence="6">Cytoplasm</location>
    </subcellularLocation>
</comment>
<dbReference type="InterPro" id="IPR020568">
    <property type="entry name" value="Ribosomal_Su5_D2-typ_SF"/>
</dbReference>
<dbReference type="SUPFAM" id="SSF50249">
    <property type="entry name" value="Nucleic acid-binding proteins"/>
    <property type="match status" value="1"/>
</dbReference>
<gene>
    <name evidence="6" type="primary">pnp</name>
    <name evidence="8" type="ORF">COV24_03785</name>
</gene>
<dbReference type="CDD" id="cd02393">
    <property type="entry name" value="KH-I_PNPase"/>
    <property type="match status" value="1"/>
</dbReference>
<dbReference type="GO" id="GO:0006402">
    <property type="term" value="P:mRNA catabolic process"/>
    <property type="evidence" value="ECO:0007669"/>
    <property type="project" value="UniProtKB-UniRule"/>
</dbReference>
<dbReference type="PIRSF" id="PIRSF005499">
    <property type="entry name" value="PNPase"/>
    <property type="match status" value="1"/>
</dbReference>
<dbReference type="EC" id="2.7.7.8" evidence="6"/>
<dbReference type="GO" id="GO:0003723">
    <property type="term" value="F:RNA binding"/>
    <property type="evidence" value="ECO:0007669"/>
    <property type="project" value="UniProtKB-UniRule"/>
</dbReference>
<dbReference type="SUPFAM" id="SSF54791">
    <property type="entry name" value="Eukaryotic type KH-domain (KH-domain type I)"/>
    <property type="match status" value="1"/>
</dbReference>
<name>A0A2H0RB44_UNCKA</name>
<evidence type="ECO:0000313" key="8">
    <source>
        <dbReference type="EMBL" id="PIR43244.1"/>
    </source>
</evidence>
<dbReference type="Pfam" id="PF00013">
    <property type="entry name" value="KH_1"/>
    <property type="match status" value="1"/>
</dbReference>
<dbReference type="InterPro" id="IPR036456">
    <property type="entry name" value="PNPase_PH_RNA-bd_sf"/>
</dbReference>
<dbReference type="Gene3D" id="3.30.1370.10">
    <property type="entry name" value="K Homology domain, type 1"/>
    <property type="match status" value="1"/>
</dbReference>
<feature type="binding site" evidence="6">
    <location>
        <position position="492"/>
    </location>
    <ligand>
        <name>Mg(2+)</name>
        <dbReference type="ChEBI" id="CHEBI:18420"/>
    </ligand>
</feature>
<feature type="domain" description="S1 motif" evidence="7">
    <location>
        <begin position="631"/>
        <end position="699"/>
    </location>
</feature>
<comment type="cofactor">
    <cofactor evidence="6">
        <name>Mg(2+)</name>
        <dbReference type="ChEBI" id="CHEBI:18420"/>
    </cofactor>
</comment>
<organism evidence="8 9">
    <name type="scientific">candidate division WWE3 bacterium CG10_big_fil_rev_8_21_14_0_10_32_10</name>
    <dbReference type="NCBI Taxonomy" id="1975090"/>
    <lineage>
        <taxon>Bacteria</taxon>
        <taxon>Katanobacteria</taxon>
    </lineage>
</organism>
<sequence>MNENIIESSINFQGREIKLQTGKLAPQADMSVLAQMGETTVLATVVAKKATEDPGFLPLTINYEEKLYAGGLIKSARWVKREGRPSDENTVTARLMDHAIRPLFPKDYRDEVQVIVTVLSVDEENNPEILSMIAASAVLSASSLPFSGTFGSLQIGYIDNEFVISPKVEDLNKSDLNLIVSYLDGEKVQAMEASCNLLPDEKVKEAIKLGYSHAKNLIDFINDFAKKVNKPKEEYVSFSAGKEMYNEAKSKFDKQIQDLVYNPKNKEDYWNTFDQIKAEAKKYFEEKYGEDYSENEVVIALDKIQSMHIRNLALDDKKRIDGRALDEVRKISSEVNILPRVHGSALFSRELTQVLSVTTLGSPANTLLRETLYGEEESRYFHHYVALGFSTGEPSRLGSPGRREIGHGMLAQKALVPVLPSLDEFPYVIRVVSEVLSQNGSSSMASVCGSSLSLMDAGVPIKDIVGGISVGLITDDKNEKFEILTDIQGAEDFSGFMDYKMAGTKTGVSAIQMDIKLAGIPLSLFDTILDRSKSARLHIISEMEKTIQKPNTELKEHAPKIQKVTIAKDEIGLIIGSGGKTIKEIQEKTGATLDIIEEEDKGIVAIMSTDIESIEKAVNFVKKLIEKPEVGKVYDGVVTKIFDFGALVEFLPGKEGLLHVSEMSDEYVKNVSDVIKENQEVQVKLKEIGDRGKFVLTKKFGK</sequence>